<dbReference type="Pfam" id="PF01494">
    <property type="entry name" value="FAD_binding_3"/>
    <property type="match status" value="2"/>
</dbReference>
<keyword evidence="8" id="KW-1185">Reference proteome</keyword>
<dbReference type="EMBL" id="JAKJXP020000038">
    <property type="protein sequence ID" value="KAK7752485.1"/>
    <property type="molecule type" value="Genomic_DNA"/>
</dbReference>
<evidence type="ECO:0000256" key="3">
    <source>
        <dbReference type="ARBA" id="ARBA00022827"/>
    </source>
</evidence>
<accession>A0AAN9UUQ1</accession>
<organism evidence="7 8">
    <name type="scientific">Diatrype stigma</name>
    <dbReference type="NCBI Taxonomy" id="117547"/>
    <lineage>
        <taxon>Eukaryota</taxon>
        <taxon>Fungi</taxon>
        <taxon>Dikarya</taxon>
        <taxon>Ascomycota</taxon>
        <taxon>Pezizomycotina</taxon>
        <taxon>Sordariomycetes</taxon>
        <taxon>Xylariomycetidae</taxon>
        <taxon>Xylariales</taxon>
        <taxon>Diatrypaceae</taxon>
        <taxon>Diatrype</taxon>
    </lineage>
</organism>
<dbReference type="PANTHER" id="PTHR46972">
    <property type="entry name" value="MONOOXYGENASE ASQM-RELATED"/>
    <property type="match status" value="1"/>
</dbReference>
<comment type="pathway">
    <text evidence="1">Secondary metabolite biosynthesis.</text>
</comment>
<evidence type="ECO:0000259" key="6">
    <source>
        <dbReference type="Pfam" id="PF01494"/>
    </source>
</evidence>
<feature type="domain" description="FAD-binding" evidence="6">
    <location>
        <begin position="338"/>
        <end position="373"/>
    </location>
</feature>
<dbReference type="SUPFAM" id="SSF51905">
    <property type="entry name" value="FAD/NAD(P)-binding domain"/>
    <property type="match status" value="1"/>
</dbReference>
<feature type="domain" description="FAD-binding" evidence="6">
    <location>
        <begin position="17"/>
        <end position="256"/>
    </location>
</feature>
<evidence type="ECO:0000313" key="8">
    <source>
        <dbReference type="Proteomes" id="UP001320420"/>
    </source>
</evidence>
<evidence type="ECO:0000256" key="1">
    <source>
        <dbReference type="ARBA" id="ARBA00005179"/>
    </source>
</evidence>
<keyword evidence="4" id="KW-0560">Oxidoreductase</keyword>
<dbReference type="GO" id="GO:0071949">
    <property type="term" value="F:FAD binding"/>
    <property type="evidence" value="ECO:0007669"/>
    <property type="project" value="InterPro"/>
</dbReference>
<evidence type="ECO:0000256" key="5">
    <source>
        <dbReference type="ARBA" id="ARBA00023033"/>
    </source>
</evidence>
<dbReference type="InterPro" id="IPR036188">
    <property type="entry name" value="FAD/NAD-bd_sf"/>
</dbReference>
<keyword evidence="5" id="KW-0503">Monooxygenase</keyword>
<reference evidence="7 8" key="1">
    <citation type="submission" date="2024-02" db="EMBL/GenBank/DDBJ databases">
        <title>De novo assembly and annotation of 12 fungi associated with fruit tree decline syndrome in Ontario, Canada.</title>
        <authorList>
            <person name="Sulman M."/>
            <person name="Ellouze W."/>
            <person name="Ilyukhin E."/>
        </authorList>
    </citation>
    <scope>NUCLEOTIDE SEQUENCE [LARGE SCALE GENOMIC DNA]</scope>
    <source>
        <strain evidence="7 8">M11/M66-122</strain>
    </source>
</reference>
<dbReference type="GO" id="GO:0004497">
    <property type="term" value="F:monooxygenase activity"/>
    <property type="evidence" value="ECO:0007669"/>
    <property type="project" value="UniProtKB-KW"/>
</dbReference>
<keyword evidence="3" id="KW-0274">FAD</keyword>
<dbReference type="PANTHER" id="PTHR46972:SF1">
    <property type="entry name" value="FAD DEPENDENT OXIDOREDUCTASE DOMAIN-CONTAINING PROTEIN"/>
    <property type="match status" value="1"/>
</dbReference>
<evidence type="ECO:0000313" key="7">
    <source>
        <dbReference type="EMBL" id="KAK7752485.1"/>
    </source>
</evidence>
<dbReference type="AlphaFoldDB" id="A0AAN9UUQ1"/>
<dbReference type="PRINTS" id="PR00420">
    <property type="entry name" value="RNGMNOXGNASE"/>
</dbReference>
<keyword evidence="2" id="KW-0285">Flavoprotein</keyword>
<dbReference type="Proteomes" id="UP001320420">
    <property type="component" value="Unassembled WGS sequence"/>
</dbReference>
<protein>
    <recommendedName>
        <fullName evidence="6">FAD-binding domain-containing protein</fullName>
    </recommendedName>
</protein>
<comment type="caution">
    <text evidence="7">The sequence shown here is derived from an EMBL/GenBank/DDBJ whole genome shotgun (WGS) entry which is preliminary data.</text>
</comment>
<feature type="non-terminal residue" evidence="7">
    <location>
        <position position="1"/>
    </location>
</feature>
<name>A0AAN9UUQ1_9PEZI</name>
<sequence length="455" mass="48260">DRHRKYMSSMSSPPARIAIIGSGPAGLTAGLLLHKHGIPFTIFELRPKPTDAELSKPSGTFDLHRESGLAAIEECGLTEEFLQRTTDCTEAQKVSDKDGNILFEAEGMEGPGERPEISRHALTKLLLAHIPPEAIKWGRKLRSATQVTTAASGPAQIELEFDPSSSSSSHGGDRQIFDLVVGADGAWSRVRKLLTDVKPAYAGKQCITLTMRDLAQKRPDLHELVGSGSFLALGGGHGVIAQRAAQGSARLYVFLTAADEHFGSSSGLATQTAAAAARDQLLSDDKTMLGGWGDRIKELVAAACDAETADNPDACLDIKPLYKLPVGHAWEHKAGATIVGDAAHLMEPWAGEGANLAMWDSLALAHAIVKAHDAAGEQAAKARRGAGGEGVGDYDFASSFRIALDPLLAEFEAELAARAKEKAQETHDNGLMMYSEDGARAVADFFASMGPPPPE</sequence>
<evidence type="ECO:0000256" key="2">
    <source>
        <dbReference type="ARBA" id="ARBA00022630"/>
    </source>
</evidence>
<dbReference type="Gene3D" id="3.50.50.60">
    <property type="entry name" value="FAD/NAD(P)-binding domain"/>
    <property type="match status" value="1"/>
</dbReference>
<gene>
    <name evidence="7" type="ORF">SLS62_005638</name>
</gene>
<dbReference type="InterPro" id="IPR002938">
    <property type="entry name" value="FAD-bd"/>
</dbReference>
<proteinExistence type="predicted"/>
<evidence type="ECO:0000256" key="4">
    <source>
        <dbReference type="ARBA" id="ARBA00023002"/>
    </source>
</evidence>